<feature type="domain" description="FAD-binding PCMH-type" evidence="9">
    <location>
        <begin position="84"/>
        <end position="264"/>
    </location>
</feature>
<protein>
    <submittedName>
        <fullName evidence="10">Alkyldihydroxyacetonephosphate synthase</fullName>
    </submittedName>
</protein>
<dbReference type="RefSeq" id="WP_176233369.1">
    <property type="nucleotide sequence ID" value="NZ_BLRY01000045.1"/>
</dbReference>
<dbReference type="EMBL" id="BLRY01000045">
    <property type="protein sequence ID" value="GFP27573.1"/>
    <property type="molecule type" value="Genomic_DNA"/>
</dbReference>
<dbReference type="PANTHER" id="PTHR46568:SF1">
    <property type="entry name" value="ALKYLDIHYDROXYACETONEPHOSPHATE SYNTHASE, PEROXISOMAL"/>
    <property type="match status" value="1"/>
</dbReference>
<name>A0A6V8QCT9_9ACTN</name>
<dbReference type="InterPro" id="IPR025650">
    <property type="entry name" value="Alkyl-DHAP_Synthase"/>
</dbReference>
<evidence type="ECO:0000256" key="5">
    <source>
        <dbReference type="PIRSR" id="PIRSR625650-1"/>
    </source>
</evidence>
<dbReference type="PANTHER" id="PTHR46568">
    <property type="entry name" value="ALKYLDIHYDROXYACETONEPHOSPHATE SYNTHASE, PEROXISOMAL"/>
    <property type="match status" value="1"/>
</dbReference>
<dbReference type="InterPro" id="IPR016167">
    <property type="entry name" value="FAD-bd_PCMH_sub1"/>
</dbReference>
<evidence type="ECO:0000256" key="4">
    <source>
        <dbReference type="ARBA" id="ARBA00023002"/>
    </source>
</evidence>
<comment type="caution">
    <text evidence="10">The sequence shown here is derived from an EMBL/GenBank/DDBJ whole genome shotgun (WGS) entry which is preliminary data.</text>
</comment>
<dbReference type="InterPro" id="IPR016171">
    <property type="entry name" value="Vanillyl_alc_oxidase_C-sub2"/>
</dbReference>
<dbReference type="InterPro" id="IPR016169">
    <property type="entry name" value="FAD-bd_PCMH_sub2"/>
</dbReference>
<dbReference type="AlphaFoldDB" id="A0A6V8QCT9"/>
<evidence type="ECO:0000256" key="8">
    <source>
        <dbReference type="PIRSR" id="PIRSR625650-4"/>
    </source>
</evidence>
<evidence type="ECO:0000256" key="2">
    <source>
        <dbReference type="ARBA" id="ARBA00022630"/>
    </source>
</evidence>
<dbReference type="GO" id="GO:0016491">
    <property type="term" value="F:oxidoreductase activity"/>
    <property type="evidence" value="ECO:0007669"/>
    <property type="project" value="UniProtKB-KW"/>
</dbReference>
<dbReference type="Pfam" id="PF01565">
    <property type="entry name" value="FAD_binding_4"/>
    <property type="match status" value="1"/>
</dbReference>
<feature type="site" description="Important for enzyme activity" evidence="8">
    <location>
        <position position="299"/>
    </location>
</feature>
<feature type="active site" description="Proton donor/acceptor" evidence="5">
    <location>
        <position position="446"/>
    </location>
</feature>
<keyword evidence="2" id="KW-0285">Flavoprotein</keyword>
<dbReference type="Gene3D" id="1.10.45.10">
    <property type="entry name" value="Vanillyl-alcohol Oxidase, Chain A, domain 4"/>
    <property type="match status" value="1"/>
</dbReference>
<evidence type="ECO:0000256" key="7">
    <source>
        <dbReference type="PIRSR" id="PIRSR625650-3"/>
    </source>
</evidence>
<reference evidence="10 11" key="1">
    <citation type="journal article" date="2020" name="Front. Microbiol.">
        <title>Single-cell genomics of novel Actinobacteria with the Wood-Ljungdahl pathway discovered in a serpentinizing system.</title>
        <authorList>
            <person name="Merino N."/>
            <person name="Kawai M."/>
            <person name="Boyd E.S."/>
            <person name="Colman D.R."/>
            <person name="McGlynn S.E."/>
            <person name="Nealson K.H."/>
            <person name="Kurokawa K."/>
            <person name="Hongoh Y."/>
        </authorList>
    </citation>
    <scope>NUCLEOTIDE SEQUENCE [LARGE SCALE GENOMIC DNA]</scope>
    <source>
        <strain evidence="10 11">S33</strain>
    </source>
</reference>
<dbReference type="Gene3D" id="3.30.465.10">
    <property type="match status" value="1"/>
</dbReference>
<dbReference type="Proteomes" id="UP000591948">
    <property type="component" value="Unassembled WGS sequence"/>
</dbReference>
<accession>A0A6V8QCT9</accession>
<sequence length="533" mass="57608">MRRWNGWGDDTITYPLPASAARFLEQLIGPGTPPQDVRLEEAAAAVPPSRLPVHPLVLDSPIERIFHARGQSLPDWITLRCGDIHPLPDGVAYPSTESEVRELIGYAAAVGAGLIPYGGGTSVVGHINPLPGDAPVLTVDMSRLSGLKRFDDISHLATFGAGITGPDLEAQLRARGFTLGHFPQSFELSTLGGWIATRSSGQQSLGYGRIEKLFAGGKLESPAGSLELPAFPASAAGPDLREVVLGSEGRLGILTEATVRVTPLPESENFHAVFFPGFEQGLSAARQIVQARLPLSMLRLSTPTETETTLALAGHEYLIGLLERLLALRGVKDNKCMLLLGFAGRDAVIKTSRKEALNIADNCGGIRAGRTLGSRWHKNRFRTPYLRNTLWEMGYAIDTLETATGWDNIPAMIEAIESALRSALENEQVHVFTHLSHLYPYGSSLYTTYLFRLASNPDRRKVASETLRRWQTLKMAASQAIVAQGGTISHQHGIGTDHLPYLPAEKGKLGMAALAGLCKQFDPIGIMNPGKLV</sequence>
<keyword evidence="3 7" id="KW-0274">FAD</keyword>
<dbReference type="InterPro" id="IPR016164">
    <property type="entry name" value="FAD-linked_Oxase-like_C"/>
</dbReference>
<feature type="binding site" evidence="7">
    <location>
        <begin position="116"/>
        <end position="122"/>
    </location>
    <ligand>
        <name>FAD</name>
        <dbReference type="ChEBI" id="CHEBI:57692"/>
    </ligand>
</feature>
<evidence type="ECO:0000313" key="10">
    <source>
        <dbReference type="EMBL" id="GFP27573.1"/>
    </source>
</evidence>
<feature type="binding site" evidence="7">
    <location>
        <begin position="197"/>
        <end position="200"/>
    </location>
    <ligand>
        <name>FAD</name>
        <dbReference type="ChEBI" id="CHEBI:57692"/>
    </ligand>
</feature>
<evidence type="ECO:0000313" key="11">
    <source>
        <dbReference type="Proteomes" id="UP000591948"/>
    </source>
</evidence>
<dbReference type="GO" id="GO:0008609">
    <property type="term" value="F:alkylglycerone-phosphate synthase activity"/>
    <property type="evidence" value="ECO:0007669"/>
    <property type="project" value="InterPro"/>
</dbReference>
<dbReference type="InterPro" id="IPR004113">
    <property type="entry name" value="FAD-bd_oxidored_4_C"/>
</dbReference>
<dbReference type="InterPro" id="IPR036318">
    <property type="entry name" value="FAD-bd_PCMH-like_sf"/>
</dbReference>
<gene>
    <name evidence="10" type="ORF">HKBW3S33_00985</name>
</gene>
<dbReference type="Gene3D" id="3.30.70.3450">
    <property type="match status" value="1"/>
</dbReference>
<keyword evidence="11" id="KW-1185">Reference proteome</keyword>
<dbReference type="Pfam" id="PF02913">
    <property type="entry name" value="FAD-oxidase_C"/>
    <property type="match status" value="1"/>
</dbReference>
<dbReference type="InterPro" id="IPR006094">
    <property type="entry name" value="Oxid_FAD_bind_N"/>
</dbReference>
<dbReference type="PROSITE" id="PS51387">
    <property type="entry name" value="FAD_PCMH"/>
    <property type="match status" value="1"/>
</dbReference>
<evidence type="ECO:0000256" key="3">
    <source>
        <dbReference type="ARBA" id="ARBA00022827"/>
    </source>
</evidence>
<dbReference type="InterPro" id="IPR016166">
    <property type="entry name" value="FAD-bd_PCMH"/>
</dbReference>
<dbReference type="Gene3D" id="3.30.43.10">
    <property type="entry name" value="Uridine Diphospho-n-acetylenolpyruvylglucosamine Reductase, domain 2"/>
    <property type="match status" value="1"/>
</dbReference>
<feature type="binding site" evidence="6">
    <location>
        <position position="387"/>
    </location>
    <ligand>
        <name>substrate</name>
    </ligand>
</feature>
<dbReference type="Gene3D" id="3.30.300.330">
    <property type="match status" value="1"/>
</dbReference>
<dbReference type="GO" id="GO:0008610">
    <property type="term" value="P:lipid biosynthetic process"/>
    <property type="evidence" value="ECO:0007669"/>
    <property type="project" value="InterPro"/>
</dbReference>
<dbReference type="SUPFAM" id="SSF55103">
    <property type="entry name" value="FAD-linked oxidases, C-terminal domain"/>
    <property type="match status" value="1"/>
</dbReference>
<organism evidence="10 11">
    <name type="scientific">Candidatus Hakubella thermalkaliphila</name>
    <dbReference type="NCBI Taxonomy" id="2754717"/>
    <lineage>
        <taxon>Bacteria</taxon>
        <taxon>Bacillati</taxon>
        <taxon>Actinomycetota</taxon>
        <taxon>Actinomycetota incertae sedis</taxon>
        <taxon>Candidatus Hakubellales</taxon>
        <taxon>Candidatus Hakubellaceae</taxon>
        <taxon>Candidatus Hakubella</taxon>
    </lineage>
</organism>
<comment type="cofactor">
    <cofactor evidence="7">
        <name>FAD</name>
        <dbReference type="ChEBI" id="CHEBI:57692"/>
    </cofactor>
</comment>
<comment type="similarity">
    <text evidence="1">Belongs to the FAD-binding oxidoreductase/transferase type 4 family.</text>
</comment>
<dbReference type="SUPFAM" id="SSF56176">
    <property type="entry name" value="FAD-binding/transporter-associated domain-like"/>
    <property type="match status" value="1"/>
</dbReference>
<proteinExistence type="inferred from homology"/>
<keyword evidence="4" id="KW-0560">Oxidoreductase</keyword>
<evidence type="ECO:0000256" key="6">
    <source>
        <dbReference type="PIRSR" id="PIRSR625650-2"/>
    </source>
</evidence>
<dbReference type="GO" id="GO:0071949">
    <property type="term" value="F:FAD binding"/>
    <property type="evidence" value="ECO:0007669"/>
    <property type="project" value="InterPro"/>
</dbReference>
<evidence type="ECO:0000259" key="9">
    <source>
        <dbReference type="PROSITE" id="PS51387"/>
    </source>
</evidence>
<evidence type="ECO:0000256" key="1">
    <source>
        <dbReference type="ARBA" id="ARBA00008000"/>
    </source>
</evidence>